<dbReference type="RefSeq" id="WP_144988578.1">
    <property type="nucleotide sequence ID" value="NZ_CP037920.1"/>
</dbReference>
<evidence type="ECO:0000313" key="2">
    <source>
        <dbReference type="Proteomes" id="UP000318704"/>
    </source>
</evidence>
<evidence type="ECO:0000313" key="1">
    <source>
        <dbReference type="EMBL" id="QDT99248.1"/>
    </source>
</evidence>
<dbReference type="EMBL" id="CP037920">
    <property type="protein sequence ID" value="QDT99248.1"/>
    <property type="molecule type" value="Genomic_DNA"/>
</dbReference>
<proteinExistence type="predicted"/>
<dbReference type="AlphaFoldDB" id="A0A517W1X3"/>
<sequence>MKRLTIFNLICLVLAAFIFLLKGDDQSTNLAGVGLVVNKAWLVENKNVQTPEPDKRPADQTFLTYPEWFLVFSPVEQADYYQSHTSTTFPIIKHIHQVWDGYEVVSDQIEEDFEYNDDYHTMIKVISISTTIEYGLKAWYEKIVGRVTDTHPHEALTEEDQFNGKFTRDYSNFLGAQPWYEFDFTSRLISLWTETSFFGPHLMRKAERRYFLTTELLCKIAYAKLIKMGTQSMYEKPVLTTVIVLDKSPEGIKGDSAIEEIGKTEGGDTIVRVPRYAEFTPAAVQLAKAGLSFKEIAGNNSAILLTVLTPQEYKFKDETVQVIFEQLITTKENQKRVAVVTTVPHLSALLVQLVDNNITIEHIYDY</sequence>
<dbReference type="Proteomes" id="UP000318704">
    <property type="component" value="Chromosome"/>
</dbReference>
<name>A0A517W1X3_9PLAN</name>
<organism evidence="1 2">
    <name type="scientific">Gimesia aquarii</name>
    <dbReference type="NCBI Taxonomy" id="2527964"/>
    <lineage>
        <taxon>Bacteria</taxon>
        <taxon>Pseudomonadati</taxon>
        <taxon>Planctomycetota</taxon>
        <taxon>Planctomycetia</taxon>
        <taxon>Planctomycetales</taxon>
        <taxon>Planctomycetaceae</taxon>
        <taxon>Gimesia</taxon>
    </lineage>
</organism>
<protein>
    <submittedName>
        <fullName evidence="1">Uncharacterized protein</fullName>
    </submittedName>
</protein>
<accession>A0A517W1X3</accession>
<reference evidence="1 2" key="1">
    <citation type="submission" date="2019-03" db="EMBL/GenBank/DDBJ databases">
        <title>Deep-cultivation of Planctomycetes and their phenomic and genomic characterization uncovers novel biology.</title>
        <authorList>
            <person name="Wiegand S."/>
            <person name="Jogler M."/>
            <person name="Boedeker C."/>
            <person name="Pinto D."/>
            <person name="Vollmers J."/>
            <person name="Rivas-Marin E."/>
            <person name="Kohn T."/>
            <person name="Peeters S.H."/>
            <person name="Heuer A."/>
            <person name="Rast P."/>
            <person name="Oberbeckmann S."/>
            <person name="Bunk B."/>
            <person name="Jeske O."/>
            <person name="Meyerdierks A."/>
            <person name="Storesund J.E."/>
            <person name="Kallscheuer N."/>
            <person name="Luecker S."/>
            <person name="Lage O.M."/>
            <person name="Pohl T."/>
            <person name="Merkel B.J."/>
            <person name="Hornburger P."/>
            <person name="Mueller R.-W."/>
            <person name="Bruemmer F."/>
            <person name="Labrenz M."/>
            <person name="Spormann A.M."/>
            <person name="Op den Camp H."/>
            <person name="Overmann J."/>
            <person name="Amann R."/>
            <person name="Jetten M.S.M."/>
            <person name="Mascher T."/>
            <person name="Medema M.H."/>
            <person name="Devos D.P."/>
            <person name="Kaster A.-K."/>
            <person name="Ovreas L."/>
            <person name="Rohde M."/>
            <person name="Galperin M.Y."/>
            <person name="Jogler C."/>
        </authorList>
    </citation>
    <scope>NUCLEOTIDE SEQUENCE [LARGE SCALE GENOMIC DNA]</scope>
    <source>
        <strain evidence="1 2">V144</strain>
    </source>
</reference>
<gene>
    <name evidence="1" type="ORF">V144x_47590</name>
</gene>
<dbReference type="KEGG" id="gaw:V144x_47590"/>